<name>A0A4R5VSS2_9BACI</name>
<reference evidence="3 4" key="1">
    <citation type="submission" date="2019-03" db="EMBL/GenBank/DDBJ databases">
        <title>Bacillus niacini sp. nov. a Nicotinate-Metabolizing Mesophile Isolated from Soil.</title>
        <authorList>
            <person name="Zhang G."/>
        </authorList>
    </citation>
    <scope>NUCLEOTIDE SEQUENCE [LARGE SCALE GENOMIC DNA]</scope>
    <source>
        <strain evidence="3 4">WN066</strain>
    </source>
</reference>
<dbReference type="Proteomes" id="UP001178888">
    <property type="component" value="Unassembled WGS sequence"/>
</dbReference>
<dbReference type="RefSeq" id="WP_133334554.1">
    <property type="nucleotide sequence ID" value="NZ_JAVGVR010000001.1"/>
</dbReference>
<proteinExistence type="predicted"/>
<dbReference type="SUPFAM" id="SSF82171">
    <property type="entry name" value="DPP6 N-terminal domain-like"/>
    <property type="match status" value="1"/>
</dbReference>
<dbReference type="EMBL" id="SMYO01000005">
    <property type="protein sequence ID" value="TDK61725.1"/>
    <property type="molecule type" value="Genomic_DNA"/>
</dbReference>
<gene>
    <name evidence="3" type="ORF">E2K98_12610</name>
    <name evidence="2" type="ORF">RCG21_25455</name>
</gene>
<dbReference type="EMBL" id="JAVGVR010000001">
    <property type="protein sequence ID" value="MDQ6599646.1"/>
    <property type="molecule type" value="Genomic_DNA"/>
</dbReference>
<reference evidence="2" key="2">
    <citation type="submission" date="2023-08" db="EMBL/GenBank/DDBJ databases">
        <title>Nitrogen cycling bacteria in agricultural field soils.</title>
        <authorList>
            <person name="Jang J."/>
        </authorList>
    </citation>
    <scope>NUCLEOTIDE SEQUENCE</scope>
    <source>
        <strain evidence="2">PS3-36</strain>
    </source>
</reference>
<organism evidence="3 4">
    <name type="scientific">Bacillus salipaludis</name>
    <dbReference type="NCBI Taxonomy" id="2547811"/>
    <lineage>
        <taxon>Bacteria</taxon>
        <taxon>Bacillati</taxon>
        <taxon>Bacillota</taxon>
        <taxon>Bacilli</taxon>
        <taxon>Bacillales</taxon>
        <taxon>Bacillaceae</taxon>
        <taxon>Bacillus</taxon>
    </lineage>
</organism>
<dbReference type="AlphaFoldDB" id="A0A4R5VSS2"/>
<dbReference type="InterPro" id="IPR048421">
    <property type="entry name" value="YqgU_beta-prop"/>
</dbReference>
<evidence type="ECO:0000313" key="3">
    <source>
        <dbReference type="EMBL" id="TDK61725.1"/>
    </source>
</evidence>
<dbReference type="Pfam" id="PF21101">
    <property type="entry name" value="YqgU"/>
    <property type="match status" value="1"/>
</dbReference>
<feature type="domain" description="YqgU-like 6-bladed beta-propeller" evidence="1">
    <location>
        <begin position="92"/>
        <end position="355"/>
    </location>
</feature>
<accession>A0A4R5VSS2</accession>
<evidence type="ECO:0000313" key="4">
    <source>
        <dbReference type="Proteomes" id="UP000295132"/>
    </source>
</evidence>
<dbReference type="Proteomes" id="UP000295132">
    <property type="component" value="Unassembled WGS sequence"/>
</dbReference>
<evidence type="ECO:0000313" key="5">
    <source>
        <dbReference type="Proteomes" id="UP001178888"/>
    </source>
</evidence>
<comment type="caution">
    <text evidence="3">The sequence shown here is derived from an EMBL/GenBank/DDBJ whole genome shotgun (WGS) entry which is preliminary data.</text>
</comment>
<protein>
    <recommendedName>
        <fullName evidence="1">YqgU-like 6-bladed beta-propeller domain-containing protein</fullName>
    </recommendedName>
</protein>
<evidence type="ECO:0000259" key="1">
    <source>
        <dbReference type="Pfam" id="PF21101"/>
    </source>
</evidence>
<sequence length="375" mass="43285">MVHFGIQKAVRYIFPIILFLSLLLGACNLQTQKKSNQTPQKKNGTTFSIKDWKLPLTVSKGEFFKIAGWVSENQILYITNIEQSSNIYIYDFLTGKSKFVFKTDSPIVNVQISPSKKYFLVQSSPSTYEGLIEIINQEGKVSWKHPMASYELEFEWNPYDESKILISNFNEDWTFKLFLIEMNHSKMKGISVPQPFLQWVNRDRIAYLKWDEKKSTLSAPLVFKDLENGEERPVFSGVFHFTVFPDLLLTIEANKVDKTNSTYTFFDKKLKPIFSFSIPQLTNYSDWVVPNYDFIENKKEFIAFSPLESTEADSYTEGFNLVTYNLKDGKHQLILSGMNDAPLSCSPSGNACLYGNSFEKLIDLNTKKIYDLIKE</sequence>
<keyword evidence="5" id="KW-1185">Reference proteome</keyword>
<evidence type="ECO:0000313" key="2">
    <source>
        <dbReference type="EMBL" id="MDQ6599646.1"/>
    </source>
</evidence>